<dbReference type="InterPro" id="IPR011009">
    <property type="entry name" value="Kinase-like_dom_sf"/>
</dbReference>
<dbReference type="SUPFAM" id="SSF75011">
    <property type="entry name" value="3-carboxy-cis,cis-mucoante lactonizing enzyme"/>
    <property type="match status" value="1"/>
</dbReference>
<evidence type="ECO:0000256" key="14">
    <source>
        <dbReference type="ARBA" id="ARBA00023137"/>
    </source>
</evidence>
<evidence type="ECO:0000256" key="12">
    <source>
        <dbReference type="ARBA" id="ARBA00022989"/>
    </source>
</evidence>
<keyword evidence="3" id="KW-1003">Cell membrane</keyword>
<evidence type="ECO:0000256" key="15">
    <source>
        <dbReference type="ARBA" id="ARBA00023170"/>
    </source>
</evidence>
<evidence type="ECO:0000256" key="9">
    <source>
        <dbReference type="ARBA" id="ARBA00022741"/>
    </source>
</evidence>
<dbReference type="SMART" id="SM00219">
    <property type="entry name" value="TyrKc"/>
    <property type="match status" value="1"/>
</dbReference>
<evidence type="ECO:0000256" key="20">
    <source>
        <dbReference type="PROSITE-ProRule" id="PRU10141"/>
    </source>
</evidence>
<dbReference type="GO" id="GO:0005524">
    <property type="term" value="F:ATP binding"/>
    <property type="evidence" value="ECO:0007669"/>
    <property type="project" value="UniProtKB-UniRule"/>
</dbReference>
<comment type="catalytic activity">
    <reaction evidence="18">
        <text>L-tyrosyl-[protein] + ATP = O-phospho-L-tyrosyl-[protein] + ADP + H(+)</text>
        <dbReference type="Rhea" id="RHEA:10596"/>
        <dbReference type="Rhea" id="RHEA-COMP:10136"/>
        <dbReference type="Rhea" id="RHEA-COMP:20101"/>
        <dbReference type="ChEBI" id="CHEBI:15378"/>
        <dbReference type="ChEBI" id="CHEBI:30616"/>
        <dbReference type="ChEBI" id="CHEBI:46858"/>
        <dbReference type="ChEBI" id="CHEBI:61978"/>
        <dbReference type="ChEBI" id="CHEBI:456216"/>
        <dbReference type="EC" id="2.7.10.1"/>
    </reaction>
</comment>
<feature type="compositionally biased region" description="Basic and acidic residues" evidence="21">
    <location>
        <begin position="384"/>
        <end position="403"/>
    </location>
</feature>
<evidence type="ECO:0000256" key="16">
    <source>
        <dbReference type="ARBA" id="ARBA00023180"/>
    </source>
</evidence>
<dbReference type="InterPro" id="IPR011042">
    <property type="entry name" value="6-blade_b-propeller_TolB-like"/>
</dbReference>
<proteinExistence type="predicted"/>
<dbReference type="CDD" id="cd00063">
    <property type="entry name" value="FN3"/>
    <property type="match status" value="5"/>
</dbReference>
<feature type="domain" description="Fibronectin type-III" evidence="24">
    <location>
        <begin position="1332"/>
        <end position="1437"/>
    </location>
</feature>
<feature type="compositionally biased region" description="Low complexity" evidence="21">
    <location>
        <begin position="55"/>
        <end position="68"/>
    </location>
</feature>
<keyword evidence="10" id="KW-0418">Kinase</keyword>
<dbReference type="GO" id="GO:0048513">
    <property type="term" value="P:animal organ development"/>
    <property type="evidence" value="ECO:0007669"/>
    <property type="project" value="UniProtKB-ARBA"/>
</dbReference>
<dbReference type="SUPFAM" id="SSF49265">
    <property type="entry name" value="Fibronectin type III"/>
    <property type="match status" value="4"/>
</dbReference>
<dbReference type="InterPro" id="IPR020635">
    <property type="entry name" value="Tyr_kinase_cat_dom"/>
</dbReference>
<dbReference type="SUPFAM" id="SSF63825">
    <property type="entry name" value="YWTD domain"/>
    <property type="match status" value="1"/>
</dbReference>
<comment type="subcellular location">
    <subcellularLocation>
        <location evidence="1">Cell membrane</location>
        <topology evidence="1">Single-pass membrane protein</topology>
    </subcellularLocation>
</comment>
<evidence type="ECO:0000256" key="3">
    <source>
        <dbReference type="ARBA" id="ARBA00022475"/>
    </source>
</evidence>
<name>A0A6P4J4C9_DROKI</name>
<dbReference type="PANTHER" id="PTHR24416:SF527">
    <property type="entry name" value="PROTO-ONCOGENE TYROSINE-PROTEIN KINASE ROS"/>
    <property type="match status" value="1"/>
</dbReference>
<dbReference type="PROSITE" id="PS50853">
    <property type="entry name" value="FN3"/>
    <property type="match status" value="5"/>
</dbReference>
<dbReference type="Gene3D" id="3.30.200.20">
    <property type="entry name" value="Phosphorylase Kinase, domain 1"/>
    <property type="match status" value="1"/>
</dbReference>
<evidence type="ECO:0000256" key="13">
    <source>
        <dbReference type="ARBA" id="ARBA00023136"/>
    </source>
</evidence>
<dbReference type="GO" id="GO:0007399">
    <property type="term" value="P:nervous system development"/>
    <property type="evidence" value="ECO:0007669"/>
    <property type="project" value="UniProtKB-ARBA"/>
</dbReference>
<feature type="region of interest" description="Disordered" evidence="21">
    <location>
        <begin position="51"/>
        <end position="73"/>
    </location>
</feature>
<feature type="region of interest" description="Disordered" evidence="21">
    <location>
        <begin position="2575"/>
        <end position="2601"/>
    </location>
</feature>
<evidence type="ECO:0000313" key="25">
    <source>
        <dbReference type="Proteomes" id="UP001652661"/>
    </source>
</evidence>
<dbReference type="GO" id="GO:0007601">
    <property type="term" value="P:visual perception"/>
    <property type="evidence" value="ECO:0007669"/>
    <property type="project" value="UniProtKB-KW"/>
</dbReference>
<dbReference type="OMA" id="RDYWHLQ"/>
<keyword evidence="9 20" id="KW-0547">Nucleotide-binding</keyword>
<evidence type="ECO:0000259" key="24">
    <source>
        <dbReference type="PROSITE" id="PS50853"/>
    </source>
</evidence>
<dbReference type="InterPro" id="IPR000033">
    <property type="entry name" value="LDLR_classB_rpt"/>
</dbReference>
<feature type="compositionally biased region" description="Low complexity" evidence="21">
    <location>
        <begin position="10"/>
        <end position="26"/>
    </location>
</feature>
<sequence>MTMFWHNEDQQTTDQQQQKSKTAASTANPAKRLNISFNVKIAVNVNTKMSTTHINQSPQQQQQQQPNSKSTYSPSKIVVQQQHHGGTFDLRQQLTRLGRQLTSGQDGHGGISTVLIVNLLLLILLSICCDVCRSHNYSAPRNGPEPLKERQLGLLRPKLDSDVVEKVAIWHKHAAADPPSIIEGIATLGSRLITVSPSEQEEDKEQGQEQEQEQEQEQVQLQQHQGVDERMILERVTRECVQRCIVEEDLFLDEFGIQCGKADNSEKCYKTRCTKGCAQWYRALKELEPCQEACLSLQFQPYDMPCIGACEMAQRDYWHLQRLAISSMVERTQPQLERAPRPDGQTPPLTIRWAMHFPEHYLASRPFNIQYQYVEHQGEEEEQDQKQQDQQEQQNQEHDEEKGSTWFNLADYDCDEYYVCEILEALIPYTQYRFRFELPFGEDSDEVLYSPPTPAYQTPPEGAPISPPVIEHLLAMDNGHLAVHWHPGRFTNGPIEGYRLRLSSEGNRIQEQLVPVSRGSHIFAHLLAGTNYTLELTMINKQGEGPVAKAWAETQLLPNEKPVKDLTEAVLLVGRRRVVWQSLEPAGESSTIYQSQEELADVAWSQQNQQLWLLDVHGDLRSLKVEAGQMIRPAQKLQLVLGNITAIKGGQWLPRRLTYDWQHLRLYFALDLLEGNRSTSQLVSTDLEGGTAETLGGSLQLPVEQMEVDALNGWLFWRDEEGLWRQDLQGRHRHRLLRIRQPGWFVLRPQHWLIRLLLPQEEEAENKFLELSYDGAFKQSLPRNGSSSFAWTSFAMLGSSWLLPEKDNLVLMSGTALAASWPLKNLPDCWAVMLLVGETQPLASFGGGGGRPHRLRARVGAQAAKISWREPFRNPYQSADMARGWSYELEVLDVASQSAFSIRNIRGPFFGLQRLQPDNLYQLRVRAISADGGEPGVWTEPLAARTWPLGPHRLRWASRSGGRLLVTDELGERSELQALRLQDQPGAMTMVNESIGYYVSGGAGLLHCVNFLHSQTGAGCPLAEPLRHVGSITYDWRGGRLYWTDLARNCVVRMDPWSGRRDLLPIFEARSLAMDSRQGHLYYATGSQLARHGATPEEAVSYYRVSGLEGSIASFVLDTQQEQLYWLVGSASASSLSLYRAPLTPGGGLGADGAELLRQVKGVTVGQRVIPQSLQLLRPLGALLWLEQSGRRARLVRLTSPQDSMELPAPNEASPASALQLLDQQSPPAPDSGVVPLTVAPDSVRLDDGHWDDFHVRWQPSTSAGNHSVSYRVLLEFGQRLQTLDLTTPFARLTQLPQAQLQLRISITPRTAWRSGVTTRVQLTTPPAAPTQPRRLRVFVERLSAPLLEANVSAVLRWDTPEQGQGQEAPAQALEYHISCWLGTELHEELRLNQSALEARVEHLQPDQTYHFQVEARVAATGAAAGAASHALHVAPEVQAVPRILYANAEFIGELDLDTRSRRRLVHTASPVEHLAVMEGEQRLLWVNEHVELLTHVPGAAPAKLARMRAEVLALAVDWVQRIVYWAELDVNQGSAVIYGLNLCHFEGKILQGQRLWSTSRGRLLKDLVALPSARSLIWLEYDQSLPRNGSLSGRNLTNGAELHLGSTVQPLIRLHAGSLEPGAETLNLVDQQGRLCVYDVARQLCTASSALRAQLGLLGDDSISGQLAQDSGYLYTLKNGSIRAYGRRRQQLEYMVELEPEEVRLLEAHNYQAYPSKSCLLLPAAAANPGGSLLEKAAECEEQGCSLKLPQILASSECLMPIPGVSYQLNLTLLKDQELESSKSSLGHWQLSAGDTLTITGLLPFTRYRLDGIISSYYQKRLALPSRVMTSVELLTAAGTPSAPRNFSVRVLSPSELEVSWLPPERLRSESVYYTLHWQREGEEEEEDLEKDQVQSRRLEKAGSHRLAGIRPGTGYRLWVQAHATPTKTNTTGRLHVRSFAQLPDLQLLEVGPYSLSLTWPGTPDPLASLLLECRSPSEQLRRNVVGNYSRMVLEPLQPRTRYQCRLLLGYAATQGAPLYPSSMVNYETLGDAPSQPGKPQLEHIAEEVFRVTWTAARGNGAPIVLYNLEALQARSDNRRRRRRRRRNSDGSVEQLPWAEEPVVVEDHWLDYCNTTELSCIVRSLHSSRLLLFRVRARSQEHGWGPWSEESERVAEPFVSPEKRGSLVLAIIAPAAIVSSCVLALVLVRKVQKRRLRAKKLLQQSRPSIWSNLSTLQSQQQLMAARNRAFSTTLSDADIALLPQINWSQLKLLRFLGSGAFGEVYEGQLQTEDAKEPQRVAIKSLRKGASEFAELLQEAQLMSNFKHENIVCLVGICFDTESISLIMEHMEAGDLLSYLRAARATISGQDPGLSLSELLAMCLDVANGCSYLEDMHFVHRDLACRNCLVTEAGSGSLTDRRRTVKIGDFGLARDIYKSDYYRKEGEGLLPVRWMSPESLVDGVFTTQSDVWAFGVLCWEILTLGQQPYAARNNFEVLAHVKEGGRLQQPAICPEKLYALLLLCWRTDPWERPSFRRCYNTLHALSTDLRRSQMVAEAVTNSKPEPKVRFDGEVLEDSPGNRDRDQPEENLALRVVESSSTSKPNPLKDQKLYANEGVSRL</sequence>
<dbReference type="PROSITE" id="PS50011">
    <property type="entry name" value="PROTEIN_KINASE_DOM"/>
    <property type="match status" value="1"/>
</dbReference>
<evidence type="ECO:0000259" key="23">
    <source>
        <dbReference type="PROSITE" id="PS50011"/>
    </source>
</evidence>
<evidence type="ECO:0000256" key="5">
    <source>
        <dbReference type="ARBA" id="ARBA00022606"/>
    </source>
</evidence>
<dbReference type="InterPro" id="IPR002011">
    <property type="entry name" value="Tyr_kinase_rcpt_2_CS"/>
</dbReference>
<evidence type="ECO:0000256" key="11">
    <source>
        <dbReference type="ARBA" id="ARBA00022840"/>
    </source>
</evidence>
<dbReference type="InterPro" id="IPR017441">
    <property type="entry name" value="Protein_kinase_ATP_BS"/>
</dbReference>
<keyword evidence="7 22" id="KW-0812">Transmembrane</keyword>
<dbReference type="SMART" id="SM00135">
    <property type="entry name" value="LY"/>
    <property type="match status" value="3"/>
</dbReference>
<dbReference type="PROSITE" id="PS00239">
    <property type="entry name" value="RECEPTOR_TYR_KIN_II"/>
    <property type="match status" value="1"/>
</dbReference>
<feature type="region of interest" description="Disordered" evidence="21">
    <location>
        <begin position="1"/>
        <end position="29"/>
    </location>
</feature>
<dbReference type="EC" id="2.7.10.1" evidence="2"/>
<keyword evidence="14" id="KW-0829">Tyrosine-protein kinase</keyword>
<dbReference type="InterPro" id="IPR008266">
    <property type="entry name" value="Tyr_kinase_AS"/>
</dbReference>
<keyword evidence="25" id="KW-1185">Reference proteome</keyword>
<dbReference type="PROSITE" id="PS00107">
    <property type="entry name" value="PROTEIN_KINASE_ATP"/>
    <property type="match status" value="1"/>
</dbReference>
<dbReference type="Proteomes" id="UP001652661">
    <property type="component" value="Chromosome X"/>
</dbReference>
<evidence type="ECO:0000256" key="18">
    <source>
        <dbReference type="ARBA" id="ARBA00051243"/>
    </source>
</evidence>
<feature type="domain" description="Fibronectin type-III" evidence="24">
    <location>
        <begin position="467"/>
        <end position="559"/>
    </location>
</feature>
<keyword evidence="12 22" id="KW-1133">Transmembrane helix</keyword>
<dbReference type="PRINTS" id="PR00109">
    <property type="entry name" value="TYRKINASE"/>
</dbReference>
<dbReference type="PANTHER" id="PTHR24416">
    <property type="entry name" value="TYROSINE-PROTEIN KINASE RECEPTOR"/>
    <property type="match status" value="1"/>
</dbReference>
<dbReference type="InterPro" id="IPR013783">
    <property type="entry name" value="Ig-like_fold"/>
</dbReference>
<evidence type="ECO:0000256" key="2">
    <source>
        <dbReference type="ARBA" id="ARBA00011902"/>
    </source>
</evidence>
<dbReference type="Pfam" id="PF07714">
    <property type="entry name" value="PK_Tyr_Ser-Thr"/>
    <property type="match status" value="1"/>
</dbReference>
<keyword evidence="15" id="KW-0675">Receptor</keyword>
<feature type="region of interest" description="Disordered" evidence="21">
    <location>
        <begin position="376"/>
        <end position="404"/>
    </location>
</feature>
<dbReference type="Gene3D" id="2.60.40.10">
    <property type="entry name" value="Immunoglobulins"/>
    <property type="match status" value="5"/>
</dbReference>
<evidence type="ECO:0000313" key="26">
    <source>
        <dbReference type="RefSeq" id="XP_017036202.1"/>
    </source>
</evidence>
<dbReference type="InterPro" id="IPR000719">
    <property type="entry name" value="Prot_kinase_dom"/>
</dbReference>
<dbReference type="Pfam" id="PF00041">
    <property type="entry name" value="fn3"/>
    <property type="match status" value="2"/>
</dbReference>
<dbReference type="PROSITE" id="PS00109">
    <property type="entry name" value="PROTEIN_KINASE_TYR"/>
    <property type="match status" value="1"/>
</dbReference>
<evidence type="ECO:0000256" key="22">
    <source>
        <dbReference type="SAM" id="Phobius"/>
    </source>
</evidence>
<dbReference type="GO" id="GO:0004714">
    <property type="term" value="F:transmembrane receptor protein tyrosine kinase activity"/>
    <property type="evidence" value="ECO:0007669"/>
    <property type="project" value="UniProtKB-EC"/>
</dbReference>
<dbReference type="InterPro" id="IPR003961">
    <property type="entry name" value="FN3_dom"/>
</dbReference>
<feature type="domain" description="Fibronectin type-III" evidence="24">
    <location>
        <begin position="1844"/>
        <end position="1947"/>
    </location>
</feature>
<keyword evidence="5" id="KW-0716">Sensory transduction</keyword>
<dbReference type="GO" id="GO:0007169">
    <property type="term" value="P:cell surface receptor protein tyrosine kinase signaling pathway"/>
    <property type="evidence" value="ECO:0007669"/>
    <property type="project" value="InterPro"/>
</dbReference>
<evidence type="ECO:0000256" key="21">
    <source>
        <dbReference type="SAM" id="MobiDB-lite"/>
    </source>
</evidence>
<evidence type="ECO:0000256" key="4">
    <source>
        <dbReference type="ARBA" id="ARBA00022553"/>
    </source>
</evidence>
<evidence type="ECO:0000256" key="8">
    <source>
        <dbReference type="ARBA" id="ARBA00022737"/>
    </source>
</evidence>
<reference evidence="26" key="1">
    <citation type="submission" date="2025-08" db="UniProtKB">
        <authorList>
            <consortium name="RefSeq"/>
        </authorList>
    </citation>
    <scope>IDENTIFICATION</scope>
    <source>
        <strain evidence="26">14028-0561.14</strain>
        <tissue evidence="26">Whole fly</tissue>
    </source>
</reference>
<keyword evidence="4" id="KW-0597">Phosphoprotein</keyword>
<feature type="region of interest" description="Disordered" evidence="21">
    <location>
        <begin position="2550"/>
        <end position="2569"/>
    </location>
</feature>
<dbReference type="SMART" id="SM00060">
    <property type="entry name" value="FN3"/>
    <property type="match status" value="8"/>
</dbReference>
<keyword evidence="11 20" id="KW-0067">ATP-binding</keyword>
<dbReference type="FunFam" id="1.10.510.10:FF:000341">
    <property type="entry name" value="Tyrosine-protein kinase receptor"/>
    <property type="match status" value="1"/>
</dbReference>
<dbReference type="InterPro" id="IPR001245">
    <property type="entry name" value="Ser-Thr/Tyr_kinase_cat_dom"/>
</dbReference>
<keyword evidence="13 22" id="KW-0472">Membrane</keyword>
<dbReference type="GO" id="GO:0032006">
    <property type="term" value="P:regulation of TOR signaling"/>
    <property type="evidence" value="ECO:0007669"/>
    <property type="project" value="TreeGrafter"/>
</dbReference>
<feature type="domain" description="Fibronectin type-III" evidence="24">
    <location>
        <begin position="2037"/>
        <end position="2159"/>
    </location>
</feature>
<keyword evidence="17" id="KW-0844">Vision</keyword>
<dbReference type="GO" id="GO:0043235">
    <property type="term" value="C:receptor complex"/>
    <property type="evidence" value="ECO:0007669"/>
    <property type="project" value="TreeGrafter"/>
</dbReference>
<feature type="transmembrane region" description="Helical" evidence="22">
    <location>
        <begin position="2168"/>
        <end position="2189"/>
    </location>
</feature>
<feature type="binding site" evidence="20">
    <location>
        <position position="2284"/>
    </location>
    <ligand>
        <name>ATP</name>
        <dbReference type="ChEBI" id="CHEBI:30616"/>
    </ligand>
</feature>
<gene>
    <name evidence="26" type="primary">sev</name>
</gene>
<dbReference type="GO" id="GO:0005886">
    <property type="term" value="C:plasma membrane"/>
    <property type="evidence" value="ECO:0007669"/>
    <property type="project" value="UniProtKB-SubCell"/>
</dbReference>
<evidence type="ECO:0000256" key="17">
    <source>
        <dbReference type="ARBA" id="ARBA00023305"/>
    </source>
</evidence>
<keyword evidence="6" id="KW-0808">Transferase</keyword>
<dbReference type="GO" id="GO:0009653">
    <property type="term" value="P:anatomical structure morphogenesis"/>
    <property type="evidence" value="ECO:0007669"/>
    <property type="project" value="UniProtKB-ARBA"/>
</dbReference>
<dbReference type="RefSeq" id="XP_017036202.1">
    <property type="nucleotide sequence ID" value="XM_017180713.3"/>
</dbReference>
<evidence type="ECO:0000256" key="6">
    <source>
        <dbReference type="ARBA" id="ARBA00022679"/>
    </source>
</evidence>
<evidence type="ECO:0000256" key="19">
    <source>
        <dbReference type="ARBA" id="ARBA00069330"/>
    </source>
</evidence>
<dbReference type="GO" id="GO:0030154">
    <property type="term" value="P:cell differentiation"/>
    <property type="evidence" value="ECO:0007669"/>
    <property type="project" value="UniProtKB-ARBA"/>
</dbReference>
<dbReference type="InterPro" id="IPR050122">
    <property type="entry name" value="RTK"/>
</dbReference>
<organism evidence="25 26">
    <name type="scientific">Drosophila kikkawai</name>
    <name type="common">Fruit fly</name>
    <dbReference type="NCBI Taxonomy" id="30033"/>
    <lineage>
        <taxon>Eukaryota</taxon>
        <taxon>Metazoa</taxon>
        <taxon>Ecdysozoa</taxon>
        <taxon>Arthropoda</taxon>
        <taxon>Hexapoda</taxon>
        <taxon>Insecta</taxon>
        <taxon>Pterygota</taxon>
        <taxon>Neoptera</taxon>
        <taxon>Endopterygota</taxon>
        <taxon>Diptera</taxon>
        <taxon>Brachycera</taxon>
        <taxon>Muscomorpha</taxon>
        <taxon>Ephydroidea</taxon>
        <taxon>Drosophilidae</taxon>
        <taxon>Drosophila</taxon>
        <taxon>Sophophora</taxon>
    </lineage>
</organism>
<dbReference type="OrthoDB" id="65481at2759"/>
<keyword evidence="16" id="KW-0325">Glycoprotein</keyword>
<dbReference type="Gene3D" id="1.10.510.10">
    <property type="entry name" value="Transferase(Phosphotransferase) domain 1"/>
    <property type="match status" value="1"/>
</dbReference>
<accession>A0A6P4J4C9</accession>
<protein>
    <recommendedName>
        <fullName evidence="19">Protein sevenless</fullName>
        <ecNumber evidence="2">2.7.10.1</ecNumber>
    </recommendedName>
</protein>
<evidence type="ECO:0000256" key="1">
    <source>
        <dbReference type="ARBA" id="ARBA00004162"/>
    </source>
</evidence>
<dbReference type="FunFam" id="2.60.40.10:FF:002939">
    <property type="entry name" value="Protein sevenless"/>
    <property type="match status" value="1"/>
</dbReference>
<feature type="domain" description="Fibronectin type-III" evidence="24">
    <location>
        <begin position="851"/>
        <end position="949"/>
    </location>
</feature>
<evidence type="ECO:0000256" key="7">
    <source>
        <dbReference type="ARBA" id="ARBA00022692"/>
    </source>
</evidence>
<dbReference type="SUPFAM" id="SSF56112">
    <property type="entry name" value="Protein kinase-like (PK-like)"/>
    <property type="match status" value="1"/>
</dbReference>
<dbReference type="InterPro" id="IPR036116">
    <property type="entry name" value="FN3_sf"/>
</dbReference>
<feature type="domain" description="Protein kinase" evidence="23">
    <location>
        <begin position="2251"/>
        <end position="2526"/>
    </location>
</feature>
<keyword evidence="8" id="KW-0677">Repeat</keyword>
<evidence type="ECO:0000256" key="10">
    <source>
        <dbReference type="ARBA" id="ARBA00022777"/>
    </source>
</evidence>
<dbReference type="Gene3D" id="2.120.10.30">
    <property type="entry name" value="TolB, C-terminal domain"/>
    <property type="match status" value="1"/>
</dbReference>